<protein>
    <recommendedName>
        <fullName evidence="4">Secreted protein</fullName>
    </recommendedName>
</protein>
<accession>A0ABT5YKM0</accession>
<evidence type="ECO:0008006" key="4">
    <source>
        <dbReference type="Google" id="ProtNLM"/>
    </source>
</evidence>
<sequence>MLRILLCMAVVAGLVWLGVSLVQSPGETGRTASLYVGPLPDREQGEPRLAGWQSVPIPGPDEQSDATNSATNDEERP</sequence>
<keyword evidence="3" id="KW-1185">Reference proteome</keyword>
<evidence type="ECO:0000313" key="3">
    <source>
        <dbReference type="Proteomes" id="UP001215503"/>
    </source>
</evidence>
<comment type="caution">
    <text evidence="2">The sequence shown here is derived from an EMBL/GenBank/DDBJ whole genome shotgun (WGS) entry which is preliminary data.</text>
</comment>
<dbReference type="Proteomes" id="UP001215503">
    <property type="component" value="Unassembled WGS sequence"/>
</dbReference>
<gene>
    <name evidence="2" type="ORF">P2G67_05750</name>
</gene>
<feature type="region of interest" description="Disordered" evidence="1">
    <location>
        <begin position="25"/>
        <end position="77"/>
    </location>
</feature>
<dbReference type="RefSeq" id="WP_275820934.1">
    <property type="nucleotide sequence ID" value="NZ_JARHUD010000003.1"/>
</dbReference>
<proteinExistence type="predicted"/>
<name>A0ABT5YKM0_9PROT</name>
<dbReference type="EMBL" id="JARHUD010000003">
    <property type="protein sequence ID" value="MDF2095473.1"/>
    <property type="molecule type" value="Genomic_DNA"/>
</dbReference>
<evidence type="ECO:0000256" key="1">
    <source>
        <dbReference type="SAM" id="MobiDB-lite"/>
    </source>
</evidence>
<organism evidence="2 3">
    <name type="scientific">Aquibaculum arenosum</name>
    <dbReference type="NCBI Taxonomy" id="3032591"/>
    <lineage>
        <taxon>Bacteria</taxon>
        <taxon>Pseudomonadati</taxon>
        <taxon>Pseudomonadota</taxon>
        <taxon>Alphaproteobacteria</taxon>
        <taxon>Rhodospirillales</taxon>
        <taxon>Rhodovibrionaceae</taxon>
        <taxon>Aquibaculum</taxon>
    </lineage>
</organism>
<evidence type="ECO:0000313" key="2">
    <source>
        <dbReference type="EMBL" id="MDF2095473.1"/>
    </source>
</evidence>
<reference evidence="2 3" key="1">
    <citation type="submission" date="2023-03" db="EMBL/GenBank/DDBJ databases">
        <title>Fodinicurvata sp. CAU 1616 isolated from sea sendiment.</title>
        <authorList>
            <person name="Kim W."/>
        </authorList>
    </citation>
    <scope>NUCLEOTIDE SEQUENCE [LARGE SCALE GENOMIC DNA]</scope>
    <source>
        <strain evidence="2 3">CAU 1616</strain>
    </source>
</reference>